<evidence type="ECO:0000313" key="2">
    <source>
        <dbReference type="EMBL" id="VDG27556.1"/>
    </source>
</evidence>
<dbReference type="GO" id="GO:0015937">
    <property type="term" value="P:coenzyme A biosynthetic process"/>
    <property type="evidence" value="ECO:0007669"/>
    <property type="project" value="UniProtKB-UniPathway"/>
</dbReference>
<dbReference type="UniPathway" id="UPA00241">
    <property type="reaction ID" value="UER00352"/>
</dbReference>
<accession>A0A660DWU1</accession>
<evidence type="ECO:0000259" key="1">
    <source>
        <dbReference type="Pfam" id="PF00485"/>
    </source>
</evidence>
<dbReference type="RefSeq" id="WP_165450004.1">
    <property type="nucleotide sequence ID" value="NZ_UYIG01000024.1"/>
</dbReference>
<evidence type="ECO:0000313" key="3">
    <source>
        <dbReference type="Proteomes" id="UP000289996"/>
    </source>
</evidence>
<dbReference type="GO" id="GO:0005524">
    <property type="term" value="F:ATP binding"/>
    <property type="evidence" value="ECO:0007669"/>
    <property type="project" value="InterPro"/>
</dbReference>
<gene>
    <name evidence="2" type="ORF">MUDAN_MDHGFNIF_02413</name>
</gene>
<proteinExistence type="predicted"/>
<dbReference type="PANTHER" id="PTHR10285">
    <property type="entry name" value="URIDINE KINASE"/>
    <property type="match status" value="1"/>
</dbReference>
<reference evidence="2 3" key="1">
    <citation type="submission" date="2018-11" db="EMBL/GenBank/DDBJ databases">
        <authorList>
            <person name="Wuyts S."/>
        </authorList>
    </citation>
    <scope>NUCLEOTIDE SEQUENCE [LARGE SCALE GENOMIC DNA]</scope>
    <source>
        <strain evidence="2">Lactobacillus mudanjiangensis AMBF249</strain>
    </source>
</reference>
<organism evidence="2 3">
    <name type="scientific">Lactiplantibacillus mudanjiangensis</name>
    <dbReference type="NCBI Taxonomy" id="1296538"/>
    <lineage>
        <taxon>Bacteria</taxon>
        <taxon>Bacillati</taxon>
        <taxon>Bacillota</taxon>
        <taxon>Bacilli</taxon>
        <taxon>Lactobacillales</taxon>
        <taxon>Lactobacillaceae</taxon>
        <taxon>Lactiplantibacillus</taxon>
    </lineage>
</organism>
<dbReference type="InterPro" id="IPR027417">
    <property type="entry name" value="P-loop_NTPase"/>
</dbReference>
<feature type="domain" description="Phosphoribulokinase/uridine kinase" evidence="1">
    <location>
        <begin position="23"/>
        <end position="164"/>
    </location>
</feature>
<protein>
    <recommendedName>
        <fullName evidence="1">Phosphoribulokinase/uridine kinase domain-containing protein</fullName>
    </recommendedName>
</protein>
<name>A0A660DWU1_9LACO</name>
<keyword evidence="3" id="KW-1185">Reference proteome</keyword>
<dbReference type="InterPro" id="IPR006083">
    <property type="entry name" value="PRK/URK"/>
</dbReference>
<sequence length="236" mass="26978">MPIIKTTDLTKILPQPTNACPVILGITGRVASGKTTLARQLQQAYQQCWPALNCVLVSTDDFLRSNAELQRFQLSDKKGFPISYDKQLVWQFVMAIKHDQAITLPTYNHATNDIDRQAQKVVYQPDILIIEGLMVLQPMFRQLLTSSLFLDVEPTDNYQWYLQRCAHLNLAGQQGLTWAEFEPRARRSWIEINERNFNENIAPLRSLSAWQVHMNADHQLTWLEPSQSTVAAVAQA</sequence>
<dbReference type="AlphaFoldDB" id="A0A660DWU1"/>
<dbReference type="EMBL" id="UYIG01000024">
    <property type="protein sequence ID" value="VDG27556.1"/>
    <property type="molecule type" value="Genomic_DNA"/>
</dbReference>
<dbReference type="GO" id="GO:0016301">
    <property type="term" value="F:kinase activity"/>
    <property type="evidence" value="ECO:0007669"/>
    <property type="project" value="InterPro"/>
</dbReference>
<dbReference type="Proteomes" id="UP000289996">
    <property type="component" value="Unassembled WGS sequence"/>
</dbReference>
<dbReference type="Pfam" id="PF00485">
    <property type="entry name" value="PRK"/>
    <property type="match status" value="1"/>
</dbReference>
<dbReference type="SUPFAM" id="SSF52540">
    <property type="entry name" value="P-loop containing nucleoside triphosphate hydrolases"/>
    <property type="match status" value="1"/>
</dbReference>
<dbReference type="Gene3D" id="3.40.50.300">
    <property type="entry name" value="P-loop containing nucleotide triphosphate hydrolases"/>
    <property type="match status" value="1"/>
</dbReference>